<dbReference type="NCBIfam" id="TIGR01786">
    <property type="entry name" value="TonB-hemlactrns"/>
    <property type="match status" value="1"/>
</dbReference>
<keyword evidence="6 13" id="KW-0732">Signal</keyword>
<dbReference type="InterPro" id="IPR000531">
    <property type="entry name" value="Beta-barrel_TonB"/>
</dbReference>
<dbReference type="InterPro" id="IPR037066">
    <property type="entry name" value="Plug_dom_sf"/>
</dbReference>
<dbReference type="Pfam" id="PF00593">
    <property type="entry name" value="TonB_dep_Rec_b-barrel"/>
    <property type="match status" value="1"/>
</dbReference>
<dbReference type="SUPFAM" id="SSF56935">
    <property type="entry name" value="Porins"/>
    <property type="match status" value="1"/>
</dbReference>
<feature type="domain" description="TonB-dependent receptor-like beta-barrel" evidence="14">
    <location>
        <begin position="281"/>
        <end position="708"/>
    </location>
</feature>
<dbReference type="PANTHER" id="PTHR30069">
    <property type="entry name" value="TONB-DEPENDENT OUTER MEMBRANE RECEPTOR"/>
    <property type="match status" value="1"/>
</dbReference>
<comment type="similarity">
    <text evidence="2 11 12">Belongs to the TonB-dependent receptor family.</text>
</comment>
<evidence type="ECO:0000256" key="6">
    <source>
        <dbReference type="ARBA" id="ARBA00022729"/>
    </source>
</evidence>
<feature type="chain" id="PRO_5043549224" evidence="13">
    <location>
        <begin position="45"/>
        <end position="742"/>
    </location>
</feature>
<evidence type="ECO:0000259" key="14">
    <source>
        <dbReference type="Pfam" id="PF00593"/>
    </source>
</evidence>
<evidence type="ECO:0000256" key="13">
    <source>
        <dbReference type="SAM" id="SignalP"/>
    </source>
</evidence>
<dbReference type="Gene3D" id="2.170.130.10">
    <property type="entry name" value="TonB-dependent receptor, plug domain"/>
    <property type="match status" value="1"/>
</dbReference>
<dbReference type="GO" id="GO:0015232">
    <property type="term" value="F:heme transmembrane transporter activity"/>
    <property type="evidence" value="ECO:0007669"/>
    <property type="project" value="InterPro"/>
</dbReference>
<proteinExistence type="inferred from homology"/>
<keyword evidence="7 12" id="KW-0798">TonB box</keyword>
<keyword evidence="9 16" id="KW-0675">Receptor</keyword>
<reference evidence="16" key="1">
    <citation type="submission" date="2024-06" db="EMBL/GenBank/DDBJ databases">
        <title>Mesorhizobium karijinii sp. nov., a symbiont of the iconic Swainsona formosa from arid Australia.</title>
        <authorList>
            <person name="Hill Y.J."/>
            <person name="Watkin E.L.J."/>
            <person name="O'Hara G.W."/>
            <person name="Terpolilli J."/>
            <person name="Tye M.L."/>
            <person name="Kohlmeier M.G."/>
        </authorList>
    </citation>
    <scope>NUCLEOTIDE SEQUENCE</scope>
    <source>
        <strain evidence="16">WSM2240</strain>
    </source>
</reference>
<name>A0AAU8CKG1_9HYPH</name>
<evidence type="ECO:0000256" key="10">
    <source>
        <dbReference type="ARBA" id="ARBA00023237"/>
    </source>
</evidence>
<evidence type="ECO:0000256" key="12">
    <source>
        <dbReference type="RuleBase" id="RU003357"/>
    </source>
</evidence>
<dbReference type="InterPro" id="IPR039426">
    <property type="entry name" value="TonB-dep_rcpt-like"/>
</dbReference>
<protein>
    <submittedName>
        <fullName evidence="16">TonB-dependent hemoglobin/transferrin/lactoferrin family receptor</fullName>
    </submittedName>
</protein>
<evidence type="ECO:0000256" key="5">
    <source>
        <dbReference type="ARBA" id="ARBA00022692"/>
    </source>
</evidence>
<keyword evidence="3 11" id="KW-0813">Transport</keyword>
<keyword evidence="10 11" id="KW-0998">Cell outer membrane</keyword>
<feature type="signal peptide" evidence="13">
    <location>
        <begin position="1"/>
        <end position="44"/>
    </location>
</feature>
<dbReference type="RefSeq" id="WP_353645680.1">
    <property type="nucleotide sequence ID" value="NZ_CP159253.1"/>
</dbReference>
<dbReference type="InterPro" id="IPR036942">
    <property type="entry name" value="Beta-barrel_TonB_sf"/>
</dbReference>
<evidence type="ECO:0000256" key="8">
    <source>
        <dbReference type="ARBA" id="ARBA00023136"/>
    </source>
</evidence>
<dbReference type="AlphaFoldDB" id="A0AAU8CKG1"/>
<gene>
    <name evidence="16" type="ORF">ABVK50_15810</name>
</gene>
<dbReference type="InterPro" id="IPR011276">
    <property type="entry name" value="TonB_haem/Hb_rcpt"/>
</dbReference>
<keyword evidence="4 11" id="KW-1134">Transmembrane beta strand</keyword>
<evidence type="ECO:0000313" key="16">
    <source>
        <dbReference type="EMBL" id="XCG46782.1"/>
    </source>
</evidence>
<dbReference type="EMBL" id="CP159253">
    <property type="protein sequence ID" value="XCG46782.1"/>
    <property type="molecule type" value="Genomic_DNA"/>
</dbReference>
<evidence type="ECO:0000259" key="15">
    <source>
        <dbReference type="Pfam" id="PF07715"/>
    </source>
</evidence>
<accession>A0AAU8CKG1</accession>
<keyword evidence="8 11" id="KW-0472">Membrane</keyword>
<dbReference type="GO" id="GO:0044718">
    <property type="term" value="P:siderophore transmembrane transport"/>
    <property type="evidence" value="ECO:0007669"/>
    <property type="project" value="TreeGrafter"/>
</dbReference>
<dbReference type="GO" id="GO:0015344">
    <property type="term" value="F:siderophore uptake transmembrane transporter activity"/>
    <property type="evidence" value="ECO:0007669"/>
    <property type="project" value="TreeGrafter"/>
</dbReference>
<comment type="subcellular location">
    <subcellularLocation>
        <location evidence="1 11">Cell outer membrane</location>
        <topology evidence="1 11">Multi-pass membrane protein</topology>
    </subcellularLocation>
</comment>
<dbReference type="PANTHER" id="PTHR30069:SF41">
    <property type="entry name" value="HEME_HEMOPEXIN UTILIZATION PROTEIN C"/>
    <property type="match status" value="1"/>
</dbReference>
<dbReference type="GO" id="GO:0009279">
    <property type="term" value="C:cell outer membrane"/>
    <property type="evidence" value="ECO:0007669"/>
    <property type="project" value="UniProtKB-SubCell"/>
</dbReference>
<feature type="domain" description="TonB-dependent receptor plug" evidence="15">
    <location>
        <begin position="96"/>
        <end position="203"/>
    </location>
</feature>
<dbReference type="InterPro" id="IPR012910">
    <property type="entry name" value="Plug_dom"/>
</dbReference>
<evidence type="ECO:0000256" key="4">
    <source>
        <dbReference type="ARBA" id="ARBA00022452"/>
    </source>
</evidence>
<dbReference type="Pfam" id="PF07715">
    <property type="entry name" value="Plug"/>
    <property type="match status" value="1"/>
</dbReference>
<dbReference type="Gene3D" id="2.40.170.20">
    <property type="entry name" value="TonB-dependent receptor, beta-barrel domain"/>
    <property type="match status" value="1"/>
</dbReference>
<sequence length="742" mass="80144">MGLVGSETVPSDSGAATFDVRRARPTILLASVAALALGVGTASAQDAGNQDTANQAAQDAVDPAAAQSAATPLIPAGVATLLDRITVVSRTDESAIDTMASVSHVGPEQLERRMATTPQDVLFGVPGVALQSDANRTASSVNIRGLQDFGRVAVIVDGARQNFQRSGHGTQSMFWLDPELIQQVDIIRGPVANTYGSGAIGGVVFYETKDAEDFLRDGETWAASATGRYDTNGEGWTTSGTGAYRFSDSFDVLGNIVWRDFDDYTDGAGDEVPGTGFDVLSGLLKATIRPTELSELKLGWVGSDDSWTEGLDAYDMDVKQNTFTGRYHVTDEDQSWLDLHINAAVNNADLDQTYLRDVTRFSSVTGDLITIPAGSQTTYDLNTTGVDIWNTSRFDTGALEHELTYGGDWVMDDVKTTSPEGGSDVFTPSGKRRVSGAYIQDKFTYEWLEVIGALRYDSYSLEGDDTDVSGDRLSPRITVGVSPFEQAGLQFYGTYAEGYRSPSLSETVISGLHPNGVVFPFLPNPDLQPETAKTWEFGVNYSQDGVIQGDDRLRLKAAYFDNDIDDYIGGATISRFDGNPDCPFVFPIPIPPICFQYQNFANANISGFELEGVYEAGWGFAGLSVSVIDGHTISYDGEREDLLTIPSSQVTGQLGFRFLEDKLTVGGEVQYNGKPEGNPIADNYTLVNAFASYQATEDFRVDFRADNIFDVKYTNPLNASATDIVYEPGVTLKLGATMRFGG</sequence>
<evidence type="ECO:0000256" key="2">
    <source>
        <dbReference type="ARBA" id="ARBA00009810"/>
    </source>
</evidence>
<evidence type="ECO:0000256" key="9">
    <source>
        <dbReference type="ARBA" id="ARBA00023170"/>
    </source>
</evidence>
<evidence type="ECO:0000256" key="7">
    <source>
        <dbReference type="ARBA" id="ARBA00023077"/>
    </source>
</evidence>
<dbReference type="NCBIfam" id="TIGR01785">
    <property type="entry name" value="TonB-hemin"/>
    <property type="match status" value="1"/>
</dbReference>
<evidence type="ECO:0000256" key="11">
    <source>
        <dbReference type="PROSITE-ProRule" id="PRU01360"/>
    </source>
</evidence>
<dbReference type="CDD" id="cd01347">
    <property type="entry name" value="ligand_gated_channel"/>
    <property type="match status" value="1"/>
</dbReference>
<evidence type="ECO:0000256" key="1">
    <source>
        <dbReference type="ARBA" id="ARBA00004571"/>
    </source>
</evidence>
<evidence type="ECO:0000256" key="3">
    <source>
        <dbReference type="ARBA" id="ARBA00022448"/>
    </source>
</evidence>
<dbReference type="PROSITE" id="PS52016">
    <property type="entry name" value="TONB_DEPENDENT_REC_3"/>
    <property type="match status" value="1"/>
</dbReference>
<dbReference type="InterPro" id="IPR010949">
    <property type="entry name" value="TonB_Hb/transfer/lactofer_rcpt"/>
</dbReference>
<organism evidence="16">
    <name type="scientific">Mesorhizobium sp. WSM2240</name>
    <dbReference type="NCBI Taxonomy" id="3228851"/>
    <lineage>
        <taxon>Bacteria</taxon>
        <taxon>Pseudomonadati</taxon>
        <taxon>Pseudomonadota</taxon>
        <taxon>Alphaproteobacteria</taxon>
        <taxon>Hyphomicrobiales</taxon>
        <taxon>Phyllobacteriaceae</taxon>
        <taxon>Mesorhizobium</taxon>
    </lineage>
</organism>
<keyword evidence="5 11" id="KW-0812">Transmembrane</keyword>